<evidence type="ECO:0000313" key="2">
    <source>
        <dbReference type="Proteomes" id="UP001348098"/>
    </source>
</evidence>
<sequence>MRSEAMFEGCHDPHEVAQLLRHTYGLPVQLLAGRPTITTGSILGAIVMPPELGRKVLVQLDRNHTAPVIADPGERTWTFLVTPPSPARPVEVAVRRCLAGHGVTVVPGGRIVLLPSSDSSLGWHWAGEPAPGVLRMPPRAAVIDAVHEVIGLRAY</sequence>
<evidence type="ECO:0008006" key="3">
    <source>
        <dbReference type="Google" id="ProtNLM"/>
    </source>
</evidence>
<accession>A0ABU6AME7</accession>
<evidence type="ECO:0000313" key="1">
    <source>
        <dbReference type="EMBL" id="MEB3508633.1"/>
    </source>
</evidence>
<dbReference type="EMBL" id="JAYKYQ010000001">
    <property type="protein sequence ID" value="MEB3508633.1"/>
    <property type="molecule type" value="Genomic_DNA"/>
</dbReference>
<keyword evidence="2" id="KW-1185">Reference proteome</keyword>
<protein>
    <recommendedName>
        <fullName evidence="3">DNA-binding protein</fullName>
    </recommendedName>
</protein>
<dbReference type="Proteomes" id="UP001348098">
    <property type="component" value="Unassembled WGS sequence"/>
</dbReference>
<organism evidence="1 2">
    <name type="scientific">Nocardia implantans</name>
    <dbReference type="NCBI Taxonomy" id="3108168"/>
    <lineage>
        <taxon>Bacteria</taxon>
        <taxon>Bacillati</taxon>
        <taxon>Actinomycetota</taxon>
        <taxon>Actinomycetes</taxon>
        <taxon>Mycobacteriales</taxon>
        <taxon>Nocardiaceae</taxon>
        <taxon>Nocardia</taxon>
    </lineage>
</organism>
<name>A0ABU6AME7_9NOCA</name>
<dbReference type="RefSeq" id="WP_323124616.1">
    <property type="nucleotide sequence ID" value="NZ_JAYESH010000018.1"/>
</dbReference>
<proteinExistence type="predicted"/>
<comment type="caution">
    <text evidence="1">The sequence shown here is derived from an EMBL/GenBank/DDBJ whole genome shotgun (WGS) entry which is preliminary data.</text>
</comment>
<reference evidence="1 2" key="1">
    <citation type="submission" date="2023-12" db="EMBL/GenBank/DDBJ databases">
        <title>novel species in genus Nocarida.</title>
        <authorList>
            <person name="Li Z."/>
        </authorList>
    </citation>
    <scope>NUCLEOTIDE SEQUENCE [LARGE SCALE GENOMIC DNA]</scope>
    <source>
        <strain evidence="1 2">CDC186</strain>
    </source>
</reference>
<gene>
    <name evidence="1" type="ORF">U3653_01230</name>
</gene>